<gene>
    <name evidence="5" type="ORF">BJ983_001254</name>
</gene>
<dbReference type="SMART" id="SM00382">
    <property type="entry name" value="AAA"/>
    <property type="match status" value="1"/>
</dbReference>
<dbReference type="EMBL" id="JACCBN010000001">
    <property type="protein sequence ID" value="NYD35152.1"/>
    <property type="molecule type" value="Genomic_DNA"/>
</dbReference>
<evidence type="ECO:0000256" key="3">
    <source>
        <dbReference type="ARBA" id="ARBA00022840"/>
    </source>
</evidence>
<dbReference type="InterPro" id="IPR027417">
    <property type="entry name" value="P-loop_NTPase"/>
</dbReference>
<comment type="caution">
    <text evidence="5">The sequence shown here is derived from an EMBL/GenBank/DDBJ whole genome shotgun (WGS) entry which is preliminary data.</text>
</comment>
<evidence type="ECO:0000256" key="1">
    <source>
        <dbReference type="ARBA" id="ARBA00022448"/>
    </source>
</evidence>
<proteinExistence type="predicted"/>
<evidence type="ECO:0000313" key="5">
    <source>
        <dbReference type="EMBL" id="NYD35152.1"/>
    </source>
</evidence>
<name>A0A7Y9J4J5_9PSEU</name>
<dbReference type="InterPro" id="IPR003593">
    <property type="entry name" value="AAA+_ATPase"/>
</dbReference>
<dbReference type="RefSeq" id="WP_179793027.1">
    <property type="nucleotide sequence ID" value="NZ_BAABHP010000004.1"/>
</dbReference>
<dbReference type="PROSITE" id="PS50893">
    <property type="entry name" value="ABC_TRANSPORTER_2"/>
    <property type="match status" value="1"/>
</dbReference>
<dbReference type="InterPro" id="IPR051782">
    <property type="entry name" value="ABC_Transporter_VariousFunc"/>
</dbReference>
<dbReference type="Proteomes" id="UP000535890">
    <property type="component" value="Unassembled WGS sequence"/>
</dbReference>
<evidence type="ECO:0000256" key="2">
    <source>
        <dbReference type="ARBA" id="ARBA00022741"/>
    </source>
</evidence>
<feature type="domain" description="ABC transporter" evidence="4">
    <location>
        <begin position="1"/>
        <end position="220"/>
    </location>
</feature>
<accession>A0A7Y9J4J5</accession>
<keyword evidence="3" id="KW-0067">ATP-binding</keyword>
<dbReference type="AlphaFoldDB" id="A0A7Y9J4J5"/>
<dbReference type="GO" id="GO:0005524">
    <property type="term" value="F:ATP binding"/>
    <property type="evidence" value="ECO:0007669"/>
    <property type="project" value="UniProtKB-KW"/>
</dbReference>
<reference evidence="5 6" key="1">
    <citation type="submission" date="2020-07" db="EMBL/GenBank/DDBJ databases">
        <title>Sequencing the genomes of 1000 actinobacteria strains.</title>
        <authorList>
            <person name="Klenk H.-P."/>
        </authorList>
    </citation>
    <scope>NUCLEOTIDE SEQUENCE [LARGE SCALE GENOMIC DNA]</scope>
    <source>
        <strain evidence="5 6">DSM 45772</strain>
    </source>
</reference>
<dbReference type="GO" id="GO:0016887">
    <property type="term" value="F:ATP hydrolysis activity"/>
    <property type="evidence" value="ECO:0007669"/>
    <property type="project" value="InterPro"/>
</dbReference>
<dbReference type="Pfam" id="PF00005">
    <property type="entry name" value="ABC_tran"/>
    <property type="match status" value="1"/>
</dbReference>
<evidence type="ECO:0000313" key="6">
    <source>
        <dbReference type="Proteomes" id="UP000535890"/>
    </source>
</evidence>
<keyword evidence="1" id="KW-0813">Transport</keyword>
<keyword evidence="2" id="KW-0547">Nucleotide-binding</keyword>
<dbReference type="PANTHER" id="PTHR42939">
    <property type="entry name" value="ABC TRANSPORTER ATP-BINDING PROTEIN ALBC-RELATED"/>
    <property type="match status" value="1"/>
</dbReference>
<protein>
    <submittedName>
        <fullName evidence="5">ABC-type transport system involved in cytochrome c biogenesis ATPase subunit</fullName>
    </submittedName>
</protein>
<dbReference type="SUPFAM" id="SSF52540">
    <property type="entry name" value="P-loop containing nucleoside triphosphate hydrolases"/>
    <property type="match status" value="1"/>
</dbReference>
<evidence type="ECO:0000259" key="4">
    <source>
        <dbReference type="PROSITE" id="PS50893"/>
    </source>
</evidence>
<dbReference type="PANTHER" id="PTHR42939:SF1">
    <property type="entry name" value="ABC TRANSPORTER ATP-BINDING PROTEIN ALBC-RELATED"/>
    <property type="match status" value="1"/>
</dbReference>
<dbReference type="Gene3D" id="3.40.50.300">
    <property type="entry name" value="P-loop containing nucleotide triphosphate hydrolases"/>
    <property type="match status" value="1"/>
</dbReference>
<keyword evidence="6" id="KW-1185">Reference proteome</keyword>
<dbReference type="InterPro" id="IPR003439">
    <property type="entry name" value="ABC_transporter-like_ATP-bd"/>
</dbReference>
<sequence length="267" mass="27677">MKLRGVRHRFRGTGWVLDGVDLRIEPGRPVVVTGGNGSGKSTLLRVVAGVLRPTGGTVGGRPGVTGYLPTPFPDSRLSTRRLTEHLDAVHGLRRGAALDVLDRLGFDADPDRPVADLSAGTRTKVGLAQAVAVREGLVVLDEPWTALDDEAAAALDVVLAEEPARTLVVADHSGRATTLPGALTYRLADGALTRSRPCRPGGTRIELSCRGPAAAVAAALPSAAVGCCEGERLVVTVDVPGADRWLAAALAAGCSVIDVTRLPERSA</sequence>
<organism evidence="5 6">
    <name type="scientific">Actinomycetospora corticicola</name>
    <dbReference type="NCBI Taxonomy" id="663602"/>
    <lineage>
        <taxon>Bacteria</taxon>
        <taxon>Bacillati</taxon>
        <taxon>Actinomycetota</taxon>
        <taxon>Actinomycetes</taxon>
        <taxon>Pseudonocardiales</taxon>
        <taxon>Pseudonocardiaceae</taxon>
        <taxon>Actinomycetospora</taxon>
    </lineage>
</organism>